<name>A0A4Q1C7T4_9BACT</name>
<sequence>MSALTPAQDRERHRLFGAAVQGMEQRVAQATKAGQMLEALRWGMAQLDRTLAESPAELRAKIACRAGCGYCCSVPVDVQAHEVFYAAEHIQRHFPPEDLAEVVARTATHRAAFTGLTNEQRADLLSPCPLLDAGGSCSIYEGRPEICRAHHASDAAACAACTHPAEFQQVHIPALQARMFAVMLGLDEAIEAEGFDDRAYDFGSALNEALTNSLCRVRWLRREAAFPDSCLADKPE</sequence>
<evidence type="ECO:0000313" key="1">
    <source>
        <dbReference type="EMBL" id="RXK54987.1"/>
    </source>
</evidence>
<keyword evidence="2" id="KW-1185">Reference proteome</keyword>
<dbReference type="Pfam" id="PF03692">
    <property type="entry name" value="CxxCxxCC"/>
    <property type="match status" value="1"/>
</dbReference>
<comment type="caution">
    <text evidence="1">The sequence shown here is derived from an EMBL/GenBank/DDBJ whole genome shotgun (WGS) entry which is preliminary data.</text>
</comment>
<dbReference type="Proteomes" id="UP000290218">
    <property type="component" value="Unassembled WGS sequence"/>
</dbReference>
<proteinExistence type="predicted"/>
<dbReference type="RefSeq" id="WP_129046353.1">
    <property type="nucleotide sequence ID" value="NZ_SDHX01000001.1"/>
</dbReference>
<dbReference type="InterPro" id="IPR005358">
    <property type="entry name" value="Puta_zinc/iron-chelating_dom"/>
</dbReference>
<protein>
    <submittedName>
        <fullName evidence="1">YkgJ family cysteine cluster protein</fullName>
    </submittedName>
</protein>
<dbReference type="OrthoDB" id="9806610at2"/>
<dbReference type="EMBL" id="SDHX01000001">
    <property type="protein sequence ID" value="RXK54987.1"/>
    <property type="molecule type" value="Genomic_DNA"/>
</dbReference>
<organism evidence="1 2">
    <name type="scientific">Oleiharenicola lentus</name>
    <dbReference type="NCBI Taxonomy" id="2508720"/>
    <lineage>
        <taxon>Bacteria</taxon>
        <taxon>Pseudomonadati</taxon>
        <taxon>Verrucomicrobiota</taxon>
        <taxon>Opitutia</taxon>
        <taxon>Opitutales</taxon>
        <taxon>Opitutaceae</taxon>
        <taxon>Oleiharenicola</taxon>
    </lineage>
</organism>
<dbReference type="AlphaFoldDB" id="A0A4Q1C7T4"/>
<evidence type="ECO:0000313" key="2">
    <source>
        <dbReference type="Proteomes" id="UP000290218"/>
    </source>
</evidence>
<accession>A0A4Q1C7T4</accession>
<reference evidence="1 2" key="1">
    <citation type="submission" date="2019-01" db="EMBL/GenBank/DDBJ databases">
        <title>Lacunisphaera sp. strain TWA-58.</title>
        <authorList>
            <person name="Chen W.-M."/>
        </authorList>
    </citation>
    <scope>NUCLEOTIDE SEQUENCE [LARGE SCALE GENOMIC DNA]</scope>
    <source>
        <strain evidence="1 2">TWA-58</strain>
    </source>
</reference>
<gene>
    <name evidence="1" type="ORF">ESB00_03555</name>
</gene>